<organism evidence="1 2">
    <name type="scientific">Rhodoblastus acidophilus</name>
    <name type="common">Rhodopseudomonas acidophila</name>
    <dbReference type="NCBI Taxonomy" id="1074"/>
    <lineage>
        <taxon>Bacteria</taxon>
        <taxon>Pseudomonadati</taxon>
        <taxon>Pseudomonadota</taxon>
        <taxon>Alphaproteobacteria</taxon>
        <taxon>Hyphomicrobiales</taxon>
        <taxon>Rhodoblastaceae</taxon>
        <taxon>Rhodoblastus</taxon>
    </lineage>
</organism>
<dbReference type="EMBL" id="FYDG01000002">
    <property type="protein sequence ID" value="SNB65492.1"/>
    <property type="molecule type" value="Genomic_DNA"/>
</dbReference>
<dbReference type="RefSeq" id="WP_088519760.1">
    <property type="nucleotide sequence ID" value="NZ_FYDG01000002.1"/>
</dbReference>
<accession>A0A212R0F9</accession>
<dbReference type="Proteomes" id="UP000198418">
    <property type="component" value="Unassembled WGS sequence"/>
</dbReference>
<evidence type="ECO:0000313" key="2">
    <source>
        <dbReference type="Proteomes" id="UP000198418"/>
    </source>
</evidence>
<dbReference type="AlphaFoldDB" id="A0A212R0F9"/>
<evidence type="ECO:0000313" key="1">
    <source>
        <dbReference type="EMBL" id="SNB65492.1"/>
    </source>
</evidence>
<protein>
    <recommendedName>
        <fullName evidence="3">Phage gp6-like head-tail connector protein</fullName>
    </recommendedName>
</protein>
<reference evidence="2" key="1">
    <citation type="submission" date="2017-06" db="EMBL/GenBank/DDBJ databases">
        <authorList>
            <person name="Varghese N."/>
            <person name="Submissions S."/>
        </authorList>
    </citation>
    <scope>NUCLEOTIDE SEQUENCE [LARGE SCALE GENOMIC DNA]</scope>
    <source>
        <strain evidence="2">DSM 137</strain>
    </source>
</reference>
<name>A0A212R0F9_RHOAC</name>
<evidence type="ECO:0008006" key="3">
    <source>
        <dbReference type="Google" id="ProtNLM"/>
    </source>
</evidence>
<proteinExistence type="predicted"/>
<keyword evidence="2" id="KW-1185">Reference proteome</keyword>
<sequence>MITVIEKASGQNLTTLATVLDELDASMDDSARLDRLIASVSSTIARFCNRTFALERVVETFDLSLRTDKLVLSRWPVTEVVSVMINGDTLAPSAWKLGVDGVVYLALPYLGVVEVDYRAGYVLPDSTDRTLPADIEQAALKLINLEWSSRGRDPLLRSEIVEGIGRTDYQVGGVAMPADVASLLAPYVLPGVA</sequence>
<gene>
    <name evidence="1" type="ORF">SAMN06265338_102230</name>
</gene>